<feature type="domain" description="IclR-ED" evidence="5">
    <location>
        <begin position="68"/>
        <end position="249"/>
    </location>
</feature>
<dbReference type="InterPro" id="IPR036388">
    <property type="entry name" value="WH-like_DNA-bd_sf"/>
</dbReference>
<proteinExistence type="predicted"/>
<dbReference type="PROSITE" id="PS51077">
    <property type="entry name" value="HTH_ICLR"/>
    <property type="match status" value="1"/>
</dbReference>
<dbReference type="Gene3D" id="3.30.450.40">
    <property type="match status" value="1"/>
</dbReference>
<dbReference type="InterPro" id="IPR014757">
    <property type="entry name" value="Tscrpt_reg_IclR_C"/>
</dbReference>
<evidence type="ECO:0000313" key="7">
    <source>
        <dbReference type="Proteomes" id="UP001596620"/>
    </source>
</evidence>
<keyword evidence="3" id="KW-0804">Transcription</keyword>
<dbReference type="Pfam" id="PF09339">
    <property type="entry name" value="HTH_IclR"/>
    <property type="match status" value="1"/>
</dbReference>
<evidence type="ECO:0000259" key="4">
    <source>
        <dbReference type="PROSITE" id="PS51077"/>
    </source>
</evidence>
<dbReference type="EMBL" id="JBHTGR010000002">
    <property type="protein sequence ID" value="MFC7745985.1"/>
    <property type="molecule type" value="Genomic_DNA"/>
</dbReference>
<dbReference type="InterPro" id="IPR036390">
    <property type="entry name" value="WH_DNA-bd_sf"/>
</dbReference>
<dbReference type="InterPro" id="IPR029016">
    <property type="entry name" value="GAF-like_dom_sf"/>
</dbReference>
<dbReference type="SMART" id="SM00346">
    <property type="entry name" value="HTH_ICLR"/>
    <property type="match status" value="1"/>
</dbReference>
<feature type="domain" description="HTH iclR-type" evidence="4">
    <location>
        <begin position="2"/>
        <end position="67"/>
    </location>
</feature>
<evidence type="ECO:0000256" key="3">
    <source>
        <dbReference type="ARBA" id="ARBA00023163"/>
    </source>
</evidence>
<evidence type="ECO:0000259" key="5">
    <source>
        <dbReference type="PROSITE" id="PS51078"/>
    </source>
</evidence>
<dbReference type="PROSITE" id="PS51078">
    <property type="entry name" value="ICLR_ED"/>
    <property type="match status" value="1"/>
</dbReference>
<dbReference type="SUPFAM" id="SSF46785">
    <property type="entry name" value="Winged helix' DNA-binding domain"/>
    <property type="match status" value="1"/>
</dbReference>
<dbReference type="InterPro" id="IPR005471">
    <property type="entry name" value="Tscrpt_reg_IclR_N"/>
</dbReference>
<dbReference type="PANTHER" id="PTHR30136:SF24">
    <property type="entry name" value="HTH-TYPE TRANSCRIPTIONAL REPRESSOR ALLR"/>
    <property type="match status" value="1"/>
</dbReference>
<keyword evidence="2" id="KW-0238">DNA-binding</keyword>
<dbReference type="RefSeq" id="WP_382357462.1">
    <property type="nucleotide sequence ID" value="NZ_JBHTGR010000002.1"/>
</dbReference>
<keyword evidence="7" id="KW-1185">Reference proteome</keyword>
<sequence>MNQSVLKALGLLNYFTGDTPSLTLKEIAQQAGIPKPTAYRLLSALEAGGFLSKVKVTEHDSTYQLGLKLLELGQIVTDQLEVRTAALPYMQQLAAEVNEVVHLVIHSQDEAAYIEKVDSFRALQLNTRIGKRSPLYLGSGPKMLLAHMSRYQQEVILDKAYAEGEHRVASYEHLLQELAEIYETGYASSIGEQDADTTGITYPICDYSDDVIAALAVSGLSRYFTGDNLTKLQQKTRETAETISRKLGYRRPDF</sequence>
<organism evidence="6 7">
    <name type="scientific">Lentibacillus kimchii</name>
    <dbReference type="NCBI Taxonomy" id="1542911"/>
    <lineage>
        <taxon>Bacteria</taxon>
        <taxon>Bacillati</taxon>
        <taxon>Bacillota</taxon>
        <taxon>Bacilli</taxon>
        <taxon>Bacillales</taxon>
        <taxon>Bacillaceae</taxon>
        <taxon>Lentibacillus</taxon>
    </lineage>
</organism>
<dbReference type="Gene3D" id="1.10.10.10">
    <property type="entry name" value="Winged helix-like DNA-binding domain superfamily/Winged helix DNA-binding domain"/>
    <property type="match status" value="1"/>
</dbReference>
<evidence type="ECO:0000313" key="6">
    <source>
        <dbReference type="EMBL" id="MFC7745985.1"/>
    </source>
</evidence>
<accession>A0ABW2UTM2</accession>
<dbReference type="InterPro" id="IPR050707">
    <property type="entry name" value="HTH_MetabolicPath_Reg"/>
</dbReference>
<protein>
    <submittedName>
        <fullName evidence="6">IclR family transcriptional regulator</fullName>
    </submittedName>
</protein>
<dbReference type="SUPFAM" id="SSF55781">
    <property type="entry name" value="GAF domain-like"/>
    <property type="match status" value="1"/>
</dbReference>
<gene>
    <name evidence="6" type="ORF">ACFQU8_01835</name>
</gene>
<keyword evidence="1" id="KW-0805">Transcription regulation</keyword>
<evidence type="ECO:0000256" key="2">
    <source>
        <dbReference type="ARBA" id="ARBA00023125"/>
    </source>
</evidence>
<comment type="caution">
    <text evidence="6">The sequence shown here is derived from an EMBL/GenBank/DDBJ whole genome shotgun (WGS) entry which is preliminary data.</text>
</comment>
<reference evidence="7" key="1">
    <citation type="journal article" date="2019" name="Int. J. Syst. Evol. Microbiol.">
        <title>The Global Catalogue of Microorganisms (GCM) 10K type strain sequencing project: providing services to taxonomists for standard genome sequencing and annotation.</title>
        <authorList>
            <consortium name="The Broad Institute Genomics Platform"/>
            <consortium name="The Broad Institute Genome Sequencing Center for Infectious Disease"/>
            <person name="Wu L."/>
            <person name="Ma J."/>
        </authorList>
    </citation>
    <scope>NUCLEOTIDE SEQUENCE [LARGE SCALE GENOMIC DNA]</scope>
    <source>
        <strain evidence="7">JCM 30234</strain>
    </source>
</reference>
<dbReference type="Pfam" id="PF01614">
    <property type="entry name" value="IclR_C"/>
    <property type="match status" value="1"/>
</dbReference>
<dbReference type="Proteomes" id="UP001596620">
    <property type="component" value="Unassembled WGS sequence"/>
</dbReference>
<dbReference type="PANTHER" id="PTHR30136">
    <property type="entry name" value="HELIX-TURN-HELIX TRANSCRIPTIONAL REGULATOR, ICLR FAMILY"/>
    <property type="match status" value="1"/>
</dbReference>
<name>A0ABW2UTM2_9BACI</name>
<evidence type="ECO:0000256" key="1">
    <source>
        <dbReference type="ARBA" id="ARBA00023015"/>
    </source>
</evidence>